<dbReference type="Gene3D" id="3.40.50.1440">
    <property type="entry name" value="Tubulin/FtsZ, GTPase domain"/>
    <property type="match status" value="1"/>
</dbReference>
<keyword evidence="8" id="KW-1185">Reference proteome</keyword>
<dbReference type="PRINTS" id="PR01161">
    <property type="entry name" value="TUBULIN"/>
</dbReference>
<dbReference type="InterPro" id="IPR003008">
    <property type="entry name" value="Tubulin_FtsZ_GTPase"/>
</dbReference>
<proteinExistence type="inferred from homology"/>
<dbReference type="GeneID" id="68097924"/>
<dbReference type="GO" id="GO:0005525">
    <property type="term" value="F:GTP binding"/>
    <property type="evidence" value="ECO:0007669"/>
    <property type="project" value="UniProtKB-KW"/>
</dbReference>
<dbReference type="GO" id="GO:0005874">
    <property type="term" value="C:microtubule"/>
    <property type="evidence" value="ECO:0007669"/>
    <property type="project" value="UniProtKB-KW"/>
</dbReference>
<evidence type="ECO:0000256" key="4">
    <source>
        <dbReference type="ARBA" id="ARBA00023134"/>
    </source>
</evidence>
<dbReference type="InterPro" id="IPR000217">
    <property type="entry name" value="Tubulin"/>
</dbReference>
<protein>
    <recommendedName>
        <fullName evidence="6">Tubulin/FtsZ GTPase domain-containing protein</fullName>
    </recommendedName>
</protein>
<dbReference type="RefSeq" id="XP_044547946.1">
    <property type="nucleotide sequence ID" value="XM_044695222.1"/>
</dbReference>
<dbReference type="AlphaFoldDB" id="A0AA88GQ03"/>
<dbReference type="InterPro" id="IPR036525">
    <property type="entry name" value="Tubulin/FtsZ_GTPase_sf"/>
</dbReference>
<sequence>MKEILSLNFGQAGCQIGNSNYHLFAQEYGMMIPCRDHHKDSHHQHQHQQPQQQQEELFMDERYYKVLYEEWDPGSGSDHHSSSMQSYYYYTPRSLFMDLDSSNLDSIRVRNRQSSSNAVHYRPDSFIGGQEDASSVCTRAKYSMGRILLDSCMESIRKYLERCDRLDSLWIHAGLGGGSGSGLTSLIMEQLGCDLNKVTKIFIPVMPSPQRSNVIVEPYNVVLGLKDLHDKVDASIVLDNEALYHYVSHWKNEVVGVGIGGIGGEELIIHN</sequence>
<evidence type="ECO:0000313" key="7">
    <source>
        <dbReference type="EMBL" id="KAG2382267.1"/>
    </source>
</evidence>
<keyword evidence="2" id="KW-0493">Microtubule</keyword>
<feature type="region of interest" description="Disordered" evidence="5">
    <location>
        <begin position="35"/>
        <end position="54"/>
    </location>
</feature>
<accession>A0AA88GQ03</accession>
<dbReference type="PRINTS" id="PR01519">
    <property type="entry name" value="EPSLNTUBULIN"/>
</dbReference>
<evidence type="ECO:0000313" key="8">
    <source>
        <dbReference type="Proteomes" id="UP000816034"/>
    </source>
</evidence>
<dbReference type="SUPFAM" id="SSF52490">
    <property type="entry name" value="Tubulin nucleotide-binding domain-like"/>
    <property type="match status" value="1"/>
</dbReference>
<evidence type="ECO:0000256" key="1">
    <source>
        <dbReference type="ARBA" id="ARBA00009636"/>
    </source>
</evidence>
<comment type="caution">
    <text evidence="7">The sequence shown here is derived from an EMBL/GenBank/DDBJ whole genome shotgun (WGS) entry which is preliminary data.</text>
</comment>
<dbReference type="Proteomes" id="UP000816034">
    <property type="component" value="Unassembled WGS sequence"/>
</dbReference>
<dbReference type="InterPro" id="IPR004057">
    <property type="entry name" value="Epsilon_tubulin"/>
</dbReference>
<comment type="similarity">
    <text evidence="1">Belongs to the tubulin family.</text>
</comment>
<evidence type="ECO:0000256" key="3">
    <source>
        <dbReference type="ARBA" id="ARBA00022741"/>
    </source>
</evidence>
<dbReference type="PANTHER" id="PTHR11588">
    <property type="entry name" value="TUBULIN"/>
    <property type="match status" value="1"/>
</dbReference>
<evidence type="ECO:0000259" key="6">
    <source>
        <dbReference type="SMART" id="SM00864"/>
    </source>
</evidence>
<dbReference type="EMBL" id="PYSW02000024">
    <property type="protein sequence ID" value="KAG2382267.1"/>
    <property type="molecule type" value="Genomic_DNA"/>
</dbReference>
<dbReference type="Pfam" id="PF00091">
    <property type="entry name" value="Tubulin"/>
    <property type="match status" value="1"/>
</dbReference>
<organism evidence="7 8">
    <name type="scientific">Naegleria lovaniensis</name>
    <name type="common">Amoeba</name>
    <dbReference type="NCBI Taxonomy" id="51637"/>
    <lineage>
        <taxon>Eukaryota</taxon>
        <taxon>Discoba</taxon>
        <taxon>Heterolobosea</taxon>
        <taxon>Tetramitia</taxon>
        <taxon>Eutetramitia</taxon>
        <taxon>Vahlkampfiidae</taxon>
        <taxon>Naegleria</taxon>
    </lineage>
</organism>
<gene>
    <name evidence="7" type="ORF">C9374_005469</name>
</gene>
<keyword evidence="4" id="KW-0342">GTP-binding</keyword>
<name>A0AA88GQ03_NAELO</name>
<feature type="domain" description="Tubulin/FtsZ GTPase" evidence="6">
    <location>
        <begin position="84"/>
        <end position="263"/>
    </location>
</feature>
<dbReference type="SMART" id="SM00864">
    <property type="entry name" value="Tubulin"/>
    <property type="match status" value="1"/>
</dbReference>
<dbReference type="GO" id="GO:0007017">
    <property type="term" value="P:microtubule-based process"/>
    <property type="evidence" value="ECO:0007669"/>
    <property type="project" value="InterPro"/>
</dbReference>
<evidence type="ECO:0000256" key="2">
    <source>
        <dbReference type="ARBA" id="ARBA00022701"/>
    </source>
</evidence>
<reference evidence="7 8" key="1">
    <citation type="journal article" date="2018" name="BMC Genomics">
        <title>The genome of Naegleria lovaniensis, the basis for a comparative approach to unravel pathogenicity factors of the human pathogenic amoeba N. fowleri.</title>
        <authorList>
            <person name="Liechti N."/>
            <person name="Schurch N."/>
            <person name="Bruggmann R."/>
            <person name="Wittwer M."/>
        </authorList>
    </citation>
    <scope>NUCLEOTIDE SEQUENCE [LARGE SCALE GENOMIC DNA]</scope>
    <source>
        <strain evidence="7 8">ATCC 30569</strain>
    </source>
</reference>
<evidence type="ECO:0000256" key="5">
    <source>
        <dbReference type="SAM" id="MobiDB-lite"/>
    </source>
</evidence>
<keyword evidence="3" id="KW-0547">Nucleotide-binding</keyword>